<dbReference type="SUPFAM" id="SSF52833">
    <property type="entry name" value="Thioredoxin-like"/>
    <property type="match status" value="1"/>
</dbReference>
<dbReference type="PROSITE" id="PS51352">
    <property type="entry name" value="THIOREDOXIN_2"/>
    <property type="match status" value="1"/>
</dbReference>
<dbReference type="InterPro" id="IPR029519">
    <property type="entry name" value="RdCVF2"/>
</dbReference>
<dbReference type="PANTHER" id="PTHR46762">
    <property type="entry name" value="NUCLEOREDOXIN-LIKE PROTEIN 2"/>
    <property type="match status" value="1"/>
</dbReference>
<dbReference type="RefSeq" id="XP_002738144.1">
    <property type="nucleotide sequence ID" value="XM_002738098.1"/>
</dbReference>
<evidence type="ECO:0000259" key="1">
    <source>
        <dbReference type="PROSITE" id="PS51352"/>
    </source>
</evidence>
<organism evidence="2 3">
    <name type="scientific">Saccoglossus kowalevskii</name>
    <name type="common">Acorn worm</name>
    <dbReference type="NCBI Taxonomy" id="10224"/>
    <lineage>
        <taxon>Eukaryota</taxon>
        <taxon>Metazoa</taxon>
        <taxon>Hemichordata</taxon>
        <taxon>Enteropneusta</taxon>
        <taxon>Harrimaniidae</taxon>
        <taxon>Saccoglossus</taxon>
    </lineage>
</organism>
<dbReference type="CDD" id="cd02964">
    <property type="entry name" value="TryX_like_family"/>
    <property type="match status" value="1"/>
</dbReference>
<feature type="domain" description="Thioredoxin" evidence="1">
    <location>
        <begin position="3"/>
        <end position="166"/>
    </location>
</feature>
<dbReference type="PANTHER" id="PTHR46762:SF1">
    <property type="entry name" value="NUCLEOREDOXIN-LIKE PROTEIN 2"/>
    <property type="match status" value="1"/>
</dbReference>
<dbReference type="Pfam" id="PF13905">
    <property type="entry name" value="Thioredoxin_8"/>
    <property type="match status" value="1"/>
</dbReference>
<dbReference type="Proteomes" id="UP000694865">
    <property type="component" value="Unplaced"/>
</dbReference>
<evidence type="ECO:0000313" key="3">
    <source>
        <dbReference type="RefSeq" id="XP_002738144.1"/>
    </source>
</evidence>
<accession>A0ABM0GVE2</accession>
<dbReference type="InterPro" id="IPR013766">
    <property type="entry name" value="Thioredoxin_domain"/>
</dbReference>
<name>A0ABM0GVE2_SACKO</name>
<protein>
    <submittedName>
        <fullName evidence="3">Nucleoredoxin-like protein 2-like</fullName>
    </submittedName>
</protein>
<dbReference type="InterPro" id="IPR036249">
    <property type="entry name" value="Thioredoxin-like_sf"/>
</dbReference>
<proteinExistence type="predicted"/>
<reference evidence="3" key="1">
    <citation type="submission" date="2025-08" db="UniProtKB">
        <authorList>
            <consortium name="RefSeq"/>
        </authorList>
    </citation>
    <scope>IDENTIFICATION</scope>
    <source>
        <tissue evidence="3">Testes</tissue>
    </source>
</reference>
<dbReference type="GeneID" id="100373932"/>
<dbReference type="InterPro" id="IPR012336">
    <property type="entry name" value="Thioredoxin-like_fold"/>
</dbReference>
<dbReference type="Gene3D" id="3.40.30.10">
    <property type="entry name" value="Glutaredoxin"/>
    <property type="match status" value="1"/>
</dbReference>
<gene>
    <name evidence="3" type="primary">LOC100373932</name>
</gene>
<evidence type="ECO:0000313" key="2">
    <source>
        <dbReference type="Proteomes" id="UP000694865"/>
    </source>
</evidence>
<sequence length="176" mass="19629">MDLFVGKTLSNKSQATISGEDALRNKVVGLYFSASWCPPCKMFTPILADVYSELKEKNAPFEIVFISSDRSPQDMKQYMVEEHGDWLCVPFGDALVGWAVSRPLFCNDESEQNNSCELIDPNLLSGYSYSPADTSAYFQNGDVITDQGRSEVQTRGPLAFKNWLQASNIVQNFSAE</sequence>
<keyword evidence="2" id="KW-1185">Reference proteome</keyword>